<dbReference type="AlphaFoldDB" id="A0AAN0XX35"/>
<evidence type="ECO:0000256" key="3">
    <source>
        <dbReference type="ARBA" id="ARBA00023163"/>
    </source>
</evidence>
<dbReference type="PANTHER" id="PTHR47894">
    <property type="entry name" value="HTH-TYPE TRANSCRIPTIONAL REGULATOR GADX"/>
    <property type="match status" value="1"/>
</dbReference>
<dbReference type="Pfam" id="PF12833">
    <property type="entry name" value="HTH_18"/>
    <property type="match status" value="1"/>
</dbReference>
<dbReference type="GO" id="GO:0003700">
    <property type="term" value="F:DNA-binding transcription factor activity"/>
    <property type="evidence" value="ECO:0007669"/>
    <property type="project" value="InterPro"/>
</dbReference>
<reference evidence="5 6" key="1">
    <citation type="submission" date="2016-06" db="EMBL/GenBank/DDBJ databases">
        <title>Adaptive Radiation by Waves of Gene Transfer Leads to Fine-Scale Resource Partitioning in Marine Microbes.</title>
        <authorList>
            <person name="Hehemann J.-H."/>
            <person name="Arevalo P."/>
            <person name="Datta M.S."/>
            <person name="Yu X."/>
            <person name="Corzett C."/>
            <person name="Henschel A."/>
            <person name="Preheim S.P."/>
            <person name="Timberlake S."/>
            <person name="Alm E.J."/>
            <person name="Polz M.F."/>
        </authorList>
    </citation>
    <scope>NUCLEOTIDE SEQUENCE [LARGE SCALE GENOMIC DNA]</scope>
    <source>
        <strain evidence="5 6">FF50</strain>
    </source>
</reference>
<dbReference type="Proteomes" id="UP000092018">
    <property type="component" value="Chromosome 2"/>
</dbReference>
<dbReference type="SUPFAM" id="SSF46689">
    <property type="entry name" value="Homeodomain-like"/>
    <property type="match status" value="1"/>
</dbReference>
<dbReference type="Gene3D" id="1.10.10.60">
    <property type="entry name" value="Homeodomain-like"/>
    <property type="match status" value="1"/>
</dbReference>
<dbReference type="KEGG" id="vbr:A6E01_13515"/>
<dbReference type="SMART" id="SM00342">
    <property type="entry name" value="HTH_ARAC"/>
    <property type="match status" value="1"/>
</dbReference>
<evidence type="ECO:0000256" key="2">
    <source>
        <dbReference type="ARBA" id="ARBA00023125"/>
    </source>
</evidence>
<dbReference type="GO" id="GO:0005829">
    <property type="term" value="C:cytosol"/>
    <property type="evidence" value="ECO:0007669"/>
    <property type="project" value="TreeGrafter"/>
</dbReference>
<evidence type="ECO:0000259" key="4">
    <source>
        <dbReference type="PROSITE" id="PS01124"/>
    </source>
</evidence>
<feature type="domain" description="HTH araC/xylS-type" evidence="4">
    <location>
        <begin position="234"/>
        <end position="317"/>
    </location>
</feature>
<accession>A0AAN0XX35</accession>
<keyword evidence="3" id="KW-0804">Transcription</keyword>
<dbReference type="PROSITE" id="PS01124">
    <property type="entry name" value="HTH_ARAC_FAMILY_2"/>
    <property type="match status" value="1"/>
</dbReference>
<dbReference type="PANTHER" id="PTHR47894:SF1">
    <property type="entry name" value="HTH-TYPE TRANSCRIPTIONAL REGULATOR VQSM"/>
    <property type="match status" value="1"/>
</dbReference>
<keyword evidence="2" id="KW-0238">DNA-binding</keyword>
<dbReference type="EMBL" id="CP016178">
    <property type="protein sequence ID" value="ANO34225.1"/>
    <property type="molecule type" value="Genomic_DNA"/>
</dbReference>
<sequence>MSQLNANISHSSNLKPFLDYFKRHNIEWKVTAEKHDIPLNIATCSVWLPSLNVMAFLMSMMRQSNRNIGLEVGQLISLAQISPVLDRAIHKCHNMEEAVHTLMELMPSLNSHISIWAEQIDGDWYLCHRGAYRPSTPGYEQAEWFRTFALLSVCRHFLGESWQPAKVLMTISPHLGKPHESSLEHSHIRFAHSFGGIQIPVSADFLPIEGINHDIDWTNHMARLCHTYCILPWFNIRWLAKLLGMSERTLHRRFVEHGTTFRLLRDNARRDIATSLLANEHLLPEAVAWHCGYSDLSNFNRAFKVWQGCTPSQYRKKAMQQST</sequence>
<dbReference type="InterPro" id="IPR018060">
    <property type="entry name" value="HTH_AraC"/>
</dbReference>
<keyword evidence="1" id="KW-0805">Transcription regulation</keyword>
<evidence type="ECO:0000313" key="6">
    <source>
        <dbReference type="Proteomes" id="UP000092018"/>
    </source>
</evidence>
<evidence type="ECO:0000313" key="5">
    <source>
        <dbReference type="EMBL" id="ANO34225.1"/>
    </source>
</evidence>
<dbReference type="InterPro" id="IPR009057">
    <property type="entry name" value="Homeodomain-like_sf"/>
</dbReference>
<protein>
    <recommendedName>
        <fullName evidence="4">HTH araC/xylS-type domain-containing protein</fullName>
    </recommendedName>
</protein>
<organism evidence="5 6">
    <name type="scientific">Vibrio breoganii</name>
    <dbReference type="NCBI Taxonomy" id="553239"/>
    <lineage>
        <taxon>Bacteria</taxon>
        <taxon>Pseudomonadati</taxon>
        <taxon>Pseudomonadota</taxon>
        <taxon>Gammaproteobacteria</taxon>
        <taxon>Vibrionales</taxon>
        <taxon>Vibrionaceae</taxon>
        <taxon>Vibrio</taxon>
    </lineage>
</organism>
<name>A0AAN0XX35_9VIBR</name>
<dbReference type="GO" id="GO:0000976">
    <property type="term" value="F:transcription cis-regulatory region binding"/>
    <property type="evidence" value="ECO:0007669"/>
    <property type="project" value="TreeGrafter"/>
</dbReference>
<evidence type="ECO:0000256" key="1">
    <source>
        <dbReference type="ARBA" id="ARBA00023015"/>
    </source>
</evidence>
<proteinExistence type="predicted"/>
<gene>
    <name evidence="5" type="ORF">A6E01_13515</name>
</gene>
<dbReference type="RefSeq" id="WP_065210427.1">
    <property type="nucleotide sequence ID" value="NZ_CP016178.1"/>
</dbReference>